<comment type="similarity">
    <text evidence="1">Belongs to the bacterial solute-binding protein 5 family.</text>
</comment>
<dbReference type="GO" id="GO:0030288">
    <property type="term" value="C:outer membrane-bounded periplasmic space"/>
    <property type="evidence" value="ECO:0007669"/>
    <property type="project" value="UniProtKB-ARBA"/>
</dbReference>
<dbReference type="InterPro" id="IPR030678">
    <property type="entry name" value="Peptide/Ni-bd"/>
</dbReference>
<dbReference type="GO" id="GO:1904680">
    <property type="term" value="F:peptide transmembrane transporter activity"/>
    <property type="evidence" value="ECO:0007669"/>
    <property type="project" value="TreeGrafter"/>
</dbReference>
<dbReference type="Gene3D" id="3.40.190.10">
    <property type="entry name" value="Periplasmic binding protein-like II"/>
    <property type="match status" value="1"/>
</dbReference>
<dbReference type="InterPro" id="IPR039424">
    <property type="entry name" value="SBP_5"/>
</dbReference>
<dbReference type="Gene3D" id="3.90.76.10">
    <property type="entry name" value="Dipeptide-binding Protein, Domain 1"/>
    <property type="match status" value="1"/>
</dbReference>
<dbReference type="CDD" id="cd08502">
    <property type="entry name" value="PBP2_NikA_DppA_OppA_like_16"/>
    <property type="match status" value="1"/>
</dbReference>
<evidence type="ECO:0000256" key="3">
    <source>
        <dbReference type="SAM" id="SignalP"/>
    </source>
</evidence>
<gene>
    <name evidence="5" type="ORF">CLM73_10670</name>
</gene>
<dbReference type="GO" id="GO:0043190">
    <property type="term" value="C:ATP-binding cassette (ABC) transporter complex"/>
    <property type="evidence" value="ECO:0007669"/>
    <property type="project" value="InterPro"/>
</dbReference>
<dbReference type="PIRSF" id="PIRSF002741">
    <property type="entry name" value="MppA"/>
    <property type="match status" value="1"/>
</dbReference>
<evidence type="ECO:0000313" key="5">
    <source>
        <dbReference type="EMBL" id="AVJ27533.1"/>
    </source>
</evidence>
<proteinExistence type="inferred from homology"/>
<sequence length="543" mass="59368">MLARPERGRHFCRTYDKDKTMRQRGFAAAALAVLAVAVPLCPAQAEPVNAKVVMHAPLRVLDPVLTNAYITRNHGYMVYDTLFSLDAASRPQPQMVESWTVSPDQLTYVFTLRPGLKFHDGAPVTGEDVVASLKRWAQRDPIGSRLSAITESMDSPSANTFRIVLTKPYGLLLDALAKPGSPVPFIMPRRIAATPPSEAIKETVGSGPYKFVQAEFQAGVKAAYVKNADYVPRKEPASRFAGGKVAMFDRIDVVNVPDAQTAVNALRQGEIDFVENVAPDLLPQLDGVKSVTVQSYGDASETYTLRMNWKQPPLDNVKVRRAVLAALYQADYLDASLGDPAYYKLCGAMLSCISAYQTEAGATQTKPANLAQARALLKDSGYAGEKIVVLHPTDVRSLSTLAPVTAQALRSIGMNVEVQSMDWATLLSRRSKDAPLADGGWSIFHSSLTSMDLLNPIVNANLDGRGEGGYPGWTKDDTIQRLRAEFESVTGLDAQKRVAAEIQQRAYEQVMFVPLGGYSEFKAYDKKFDGMVSAPLPLFWRGK</sequence>
<evidence type="ECO:0000259" key="4">
    <source>
        <dbReference type="Pfam" id="PF00496"/>
    </source>
</evidence>
<dbReference type="PANTHER" id="PTHR30290">
    <property type="entry name" value="PERIPLASMIC BINDING COMPONENT OF ABC TRANSPORTER"/>
    <property type="match status" value="1"/>
</dbReference>
<dbReference type="InterPro" id="IPR000914">
    <property type="entry name" value="SBP_5_dom"/>
</dbReference>
<dbReference type="SUPFAM" id="SSF53850">
    <property type="entry name" value="Periplasmic binding protein-like II"/>
    <property type="match status" value="1"/>
</dbReference>
<dbReference type="GO" id="GO:0015833">
    <property type="term" value="P:peptide transport"/>
    <property type="evidence" value="ECO:0007669"/>
    <property type="project" value="TreeGrafter"/>
</dbReference>
<dbReference type="EMBL" id="CP023270">
    <property type="protein sequence ID" value="AVJ27533.1"/>
    <property type="molecule type" value="Genomic_DNA"/>
</dbReference>
<evidence type="ECO:0000313" key="6">
    <source>
        <dbReference type="Proteomes" id="UP000239477"/>
    </source>
</evidence>
<dbReference type="AlphaFoldDB" id="A0A2S0I6B8"/>
<protein>
    <submittedName>
        <fullName evidence="5">ABC transporter substrate-binding protein</fullName>
    </submittedName>
</protein>
<accession>A0A2S0I6B8</accession>
<dbReference type="Proteomes" id="UP000239477">
    <property type="component" value="Chromosome"/>
</dbReference>
<dbReference type="Pfam" id="PF00496">
    <property type="entry name" value="SBP_bac_5"/>
    <property type="match status" value="1"/>
</dbReference>
<dbReference type="Gene3D" id="3.10.105.10">
    <property type="entry name" value="Dipeptide-binding Protein, Domain 3"/>
    <property type="match status" value="1"/>
</dbReference>
<keyword evidence="6" id="KW-1185">Reference proteome</keyword>
<evidence type="ECO:0000256" key="2">
    <source>
        <dbReference type="ARBA" id="ARBA00022729"/>
    </source>
</evidence>
<evidence type="ECO:0000256" key="1">
    <source>
        <dbReference type="ARBA" id="ARBA00005695"/>
    </source>
</evidence>
<organism evidence="5 6">
    <name type="scientific">Achromobacter spanius</name>
    <dbReference type="NCBI Taxonomy" id="217203"/>
    <lineage>
        <taxon>Bacteria</taxon>
        <taxon>Pseudomonadati</taxon>
        <taxon>Pseudomonadota</taxon>
        <taxon>Betaproteobacteria</taxon>
        <taxon>Burkholderiales</taxon>
        <taxon>Alcaligenaceae</taxon>
        <taxon>Achromobacter</taxon>
    </lineage>
</organism>
<dbReference type="PANTHER" id="PTHR30290:SF38">
    <property type="entry name" value="D,D-DIPEPTIDE-BINDING PERIPLASMIC PROTEIN DDPA-RELATED"/>
    <property type="match status" value="1"/>
</dbReference>
<feature type="chain" id="PRO_5015727814" evidence="3">
    <location>
        <begin position="46"/>
        <end position="543"/>
    </location>
</feature>
<feature type="domain" description="Solute-binding protein family 5" evidence="4">
    <location>
        <begin position="91"/>
        <end position="443"/>
    </location>
</feature>
<reference evidence="5 6" key="1">
    <citation type="submission" date="2017-09" db="EMBL/GenBank/DDBJ databases">
        <title>Genomic, metabolic, and phenotypic characteristics of bacterial isolates from the natural microbiome of the model nematode Caenorhabditis elegans.</title>
        <authorList>
            <person name="Zimmermann J."/>
            <person name="Obeng N."/>
            <person name="Yang W."/>
            <person name="Obeng O."/>
            <person name="Kissoyan K."/>
            <person name="Pees B."/>
            <person name="Dirksen P."/>
            <person name="Hoppner M."/>
            <person name="Franke A."/>
            <person name="Rosenstiel P."/>
            <person name="Leippe M."/>
            <person name="Dierking K."/>
            <person name="Kaleta C."/>
            <person name="Schulenburg H."/>
        </authorList>
    </citation>
    <scope>NUCLEOTIDE SEQUENCE [LARGE SCALE GENOMIC DNA]</scope>
    <source>
        <strain evidence="5 6">MYb73</strain>
    </source>
</reference>
<keyword evidence="2 3" id="KW-0732">Signal</keyword>
<name>A0A2S0I6B8_9BURK</name>
<feature type="signal peptide" evidence="3">
    <location>
        <begin position="1"/>
        <end position="45"/>
    </location>
</feature>